<comment type="caution">
    <text evidence="1">The sequence shown here is derived from an EMBL/GenBank/DDBJ whole genome shotgun (WGS) entry which is preliminary data.</text>
</comment>
<proteinExistence type="predicted"/>
<sequence length="228" mass="25816">MKKIQQHPERMLFSGYAKHAKVTEVVVVDDEELFGHGKQTPTFPLTATMDSMNVLNVALNLITATDKSHDFDVPFPNADVRRGEYLLYTSGIAASVKAKLKANYFDDEPGLALRWRTISICDIAVLSTEIEKYRHALIRRWAEVVTEVASWSEYYVRVLVSSLSHAKSKSAVGIQENGVRVPLVIAGEHQSSLCAVIPLRLEIDKELFWYLYLRPAHLLEHTHTVRIN</sequence>
<dbReference type="EMBL" id="JAUEPT010000041">
    <property type="protein sequence ID" value="KAK0438833.1"/>
    <property type="molecule type" value="Genomic_DNA"/>
</dbReference>
<evidence type="ECO:0000313" key="2">
    <source>
        <dbReference type="Proteomes" id="UP001175226"/>
    </source>
</evidence>
<accession>A0AA39JA34</accession>
<evidence type="ECO:0000313" key="1">
    <source>
        <dbReference type="EMBL" id="KAK0438833.1"/>
    </source>
</evidence>
<reference evidence="1" key="1">
    <citation type="submission" date="2023-06" db="EMBL/GenBank/DDBJ databases">
        <authorList>
            <consortium name="Lawrence Berkeley National Laboratory"/>
            <person name="Ahrendt S."/>
            <person name="Sahu N."/>
            <person name="Indic B."/>
            <person name="Wong-Bajracharya J."/>
            <person name="Merenyi Z."/>
            <person name="Ke H.-M."/>
            <person name="Monk M."/>
            <person name="Kocsube S."/>
            <person name="Drula E."/>
            <person name="Lipzen A."/>
            <person name="Balint B."/>
            <person name="Henrissat B."/>
            <person name="Andreopoulos B."/>
            <person name="Martin F.M."/>
            <person name="Harder C.B."/>
            <person name="Rigling D."/>
            <person name="Ford K.L."/>
            <person name="Foster G.D."/>
            <person name="Pangilinan J."/>
            <person name="Papanicolaou A."/>
            <person name="Barry K."/>
            <person name="LaButti K."/>
            <person name="Viragh M."/>
            <person name="Koriabine M."/>
            <person name="Yan M."/>
            <person name="Riley R."/>
            <person name="Champramary S."/>
            <person name="Plett K.L."/>
            <person name="Tsai I.J."/>
            <person name="Slot J."/>
            <person name="Sipos G."/>
            <person name="Plett J."/>
            <person name="Nagy L.G."/>
            <person name="Grigoriev I.V."/>
        </authorList>
    </citation>
    <scope>NUCLEOTIDE SEQUENCE</scope>
    <source>
        <strain evidence="1">FPL87.14</strain>
    </source>
</reference>
<organism evidence="1 2">
    <name type="scientific">Armillaria borealis</name>
    <dbReference type="NCBI Taxonomy" id="47425"/>
    <lineage>
        <taxon>Eukaryota</taxon>
        <taxon>Fungi</taxon>
        <taxon>Dikarya</taxon>
        <taxon>Basidiomycota</taxon>
        <taxon>Agaricomycotina</taxon>
        <taxon>Agaricomycetes</taxon>
        <taxon>Agaricomycetidae</taxon>
        <taxon>Agaricales</taxon>
        <taxon>Marasmiineae</taxon>
        <taxon>Physalacriaceae</taxon>
        <taxon>Armillaria</taxon>
    </lineage>
</organism>
<dbReference type="AlphaFoldDB" id="A0AA39JA34"/>
<gene>
    <name evidence="1" type="ORF">EV421DRAFT_1738297</name>
</gene>
<protein>
    <submittedName>
        <fullName evidence="1">Uncharacterized protein</fullName>
    </submittedName>
</protein>
<keyword evidence="2" id="KW-1185">Reference proteome</keyword>
<dbReference type="Proteomes" id="UP001175226">
    <property type="component" value="Unassembled WGS sequence"/>
</dbReference>
<name>A0AA39JA34_9AGAR</name>